<dbReference type="AlphaFoldDB" id="A0A1X6NN69"/>
<feature type="compositionally biased region" description="Gly residues" evidence="1">
    <location>
        <begin position="249"/>
        <end position="259"/>
    </location>
</feature>
<feature type="compositionally biased region" description="Gly residues" evidence="1">
    <location>
        <begin position="450"/>
        <end position="464"/>
    </location>
</feature>
<feature type="region of interest" description="Disordered" evidence="1">
    <location>
        <begin position="72"/>
        <end position="108"/>
    </location>
</feature>
<feature type="compositionally biased region" description="Basic and acidic residues" evidence="1">
    <location>
        <begin position="412"/>
        <end position="426"/>
    </location>
</feature>
<feature type="compositionally biased region" description="Low complexity" evidence="1">
    <location>
        <begin position="171"/>
        <end position="199"/>
    </location>
</feature>
<accession>A0A1X6NN69</accession>
<keyword evidence="3" id="KW-1185">Reference proteome</keyword>
<dbReference type="EMBL" id="KV919340">
    <property type="protein sequence ID" value="OSX69990.1"/>
    <property type="molecule type" value="Genomic_DNA"/>
</dbReference>
<evidence type="ECO:0000256" key="1">
    <source>
        <dbReference type="SAM" id="MobiDB-lite"/>
    </source>
</evidence>
<reference evidence="2 3" key="1">
    <citation type="submission" date="2017-03" db="EMBL/GenBank/DDBJ databases">
        <title>WGS assembly of Porphyra umbilicalis.</title>
        <authorList>
            <person name="Brawley S.H."/>
            <person name="Blouin N.A."/>
            <person name="Ficko-Blean E."/>
            <person name="Wheeler G.L."/>
            <person name="Lohr M."/>
            <person name="Goodson H.V."/>
            <person name="Jenkins J.W."/>
            <person name="Blaby-Haas C.E."/>
            <person name="Helliwell K.E."/>
            <person name="Chan C."/>
            <person name="Marriage T."/>
            <person name="Bhattacharya D."/>
            <person name="Klein A.S."/>
            <person name="Badis Y."/>
            <person name="Brodie J."/>
            <person name="Cao Y."/>
            <person name="Collen J."/>
            <person name="Dittami S.M."/>
            <person name="Gachon C.M."/>
            <person name="Green B.R."/>
            <person name="Karpowicz S."/>
            <person name="Kim J.W."/>
            <person name="Kudahl U."/>
            <person name="Lin S."/>
            <person name="Michel G."/>
            <person name="Mittag M."/>
            <person name="Olson B.J."/>
            <person name="Pangilinan J."/>
            <person name="Peng Y."/>
            <person name="Qiu H."/>
            <person name="Shu S."/>
            <person name="Singer J.T."/>
            <person name="Smith A.G."/>
            <person name="Sprecher B.N."/>
            <person name="Wagner V."/>
            <person name="Wang W."/>
            <person name="Wang Z.-Y."/>
            <person name="Yan J."/>
            <person name="Yarish C."/>
            <person name="Zoeuner-Riek S."/>
            <person name="Zhuang Y."/>
            <person name="Zou Y."/>
            <person name="Lindquist E.A."/>
            <person name="Grimwood J."/>
            <person name="Barry K."/>
            <person name="Rokhsar D.S."/>
            <person name="Schmutz J."/>
            <person name="Stiller J.W."/>
            <person name="Grossman A.R."/>
            <person name="Prochnik S.E."/>
        </authorList>
    </citation>
    <scope>NUCLEOTIDE SEQUENCE [LARGE SCALE GENOMIC DNA]</scope>
    <source>
        <strain evidence="2">4086291</strain>
    </source>
</reference>
<organism evidence="2 3">
    <name type="scientific">Porphyra umbilicalis</name>
    <name type="common">Purple laver</name>
    <name type="synonym">Red alga</name>
    <dbReference type="NCBI Taxonomy" id="2786"/>
    <lineage>
        <taxon>Eukaryota</taxon>
        <taxon>Rhodophyta</taxon>
        <taxon>Bangiophyceae</taxon>
        <taxon>Bangiales</taxon>
        <taxon>Bangiaceae</taxon>
        <taxon>Porphyra</taxon>
    </lineage>
</organism>
<feature type="region of interest" description="Disordered" evidence="1">
    <location>
        <begin position="234"/>
        <end position="322"/>
    </location>
</feature>
<sequence length="573" mass="58235">MGWLHRQSPLVAKRTACSHERSRSRARVGASVCDAPSGADDDTAAITDGGLPVHHLCSPACQSLIGGCLQVQGNGNGREPPSNDDGRGRLNGMPRDGGTPRCAPPPFARPVGFRSPPCLALTGEPHAVGRCVRFPPPACLRSTSTDGGRRWGGVPSTRTHGRRGWRRRRSVAAAAEASGSHPVATDAAAAASPTAATNADGGGAARRCRCGGRRAARAPAPAAATAAAAAGRRRLQAAAAGARNHHSRSGGGGGDGGGAAPTRRRWRRRRRRHPNSADGGGSRRHIDSARPVPRRLRIAAAAADDPPPPAAPATAPAGHGRRATLRTRRLFCNRPPWVRCPAARAAAAPHCWPRMPPVRGGGVAGHGSHRPPRPGAGGDARLRPPTLGRGVTFAGALCSGGTLPRRHQRALGARDGRRAGGGRRADGASGAGGGRFGRRSRPTHPPPRRWGGGAGGGGTRAGGGAAAATAAAGARRCAVVVAVVAAATTRAVDEEPPHHWGAARVPLEGDPGGRVHGVGGSPDGAGVFDDLFHFFCRALCCGLDGPFQQPRGGGSAWRPPAGGGRVGWALCGG</sequence>
<feature type="compositionally biased region" description="Basic residues" evidence="1">
    <location>
        <begin position="262"/>
        <end position="274"/>
    </location>
</feature>
<protein>
    <submittedName>
        <fullName evidence="2">Uncharacterized protein</fullName>
    </submittedName>
</protein>
<dbReference type="Proteomes" id="UP000218209">
    <property type="component" value="Unassembled WGS sequence"/>
</dbReference>
<feature type="compositionally biased region" description="Basic residues" evidence="1">
    <location>
        <begin position="159"/>
        <end position="170"/>
    </location>
</feature>
<feature type="region of interest" description="Disordered" evidence="1">
    <location>
        <begin position="142"/>
        <end position="205"/>
    </location>
</feature>
<name>A0A1X6NN69_PORUM</name>
<feature type="region of interest" description="Disordered" evidence="1">
    <location>
        <begin position="361"/>
        <end position="464"/>
    </location>
</feature>
<evidence type="ECO:0000313" key="3">
    <source>
        <dbReference type="Proteomes" id="UP000218209"/>
    </source>
</evidence>
<evidence type="ECO:0000313" key="2">
    <source>
        <dbReference type="EMBL" id="OSX69990.1"/>
    </source>
</evidence>
<gene>
    <name evidence="2" type="ORF">BU14_0965s0004</name>
</gene>
<proteinExistence type="predicted"/>